<feature type="compositionally biased region" description="Low complexity" evidence="1">
    <location>
        <begin position="110"/>
        <end position="120"/>
    </location>
</feature>
<keyword evidence="3" id="KW-1185">Reference proteome</keyword>
<evidence type="ECO:0000256" key="1">
    <source>
        <dbReference type="SAM" id="MobiDB-lite"/>
    </source>
</evidence>
<dbReference type="AlphaFoldDB" id="A0A9D3X7F0"/>
<feature type="compositionally biased region" description="Basic and acidic residues" evidence="1">
    <location>
        <begin position="83"/>
        <end position="94"/>
    </location>
</feature>
<feature type="compositionally biased region" description="Polar residues" evidence="1">
    <location>
        <begin position="61"/>
        <end position="72"/>
    </location>
</feature>
<feature type="compositionally biased region" description="Pro residues" evidence="1">
    <location>
        <begin position="98"/>
        <end position="109"/>
    </location>
</feature>
<accession>A0A9D3X7F0</accession>
<dbReference type="EMBL" id="JAHDVG010000480">
    <property type="protein sequence ID" value="KAH1174273.1"/>
    <property type="molecule type" value="Genomic_DNA"/>
</dbReference>
<reference evidence="2" key="1">
    <citation type="submission" date="2021-09" db="EMBL/GenBank/DDBJ databases">
        <title>The genome of Mauremys mutica provides insights into the evolution of semi-aquatic lifestyle.</title>
        <authorList>
            <person name="Gong S."/>
            <person name="Gao Y."/>
        </authorList>
    </citation>
    <scope>NUCLEOTIDE SEQUENCE</scope>
    <source>
        <strain evidence="2">MM-2020</strain>
        <tissue evidence="2">Muscle</tissue>
    </source>
</reference>
<feature type="compositionally biased region" description="Pro residues" evidence="1">
    <location>
        <begin position="34"/>
        <end position="45"/>
    </location>
</feature>
<name>A0A9D3X7F0_9SAUR</name>
<organism evidence="2 3">
    <name type="scientific">Mauremys mutica</name>
    <name type="common">yellowpond turtle</name>
    <dbReference type="NCBI Taxonomy" id="74926"/>
    <lineage>
        <taxon>Eukaryota</taxon>
        <taxon>Metazoa</taxon>
        <taxon>Chordata</taxon>
        <taxon>Craniata</taxon>
        <taxon>Vertebrata</taxon>
        <taxon>Euteleostomi</taxon>
        <taxon>Archelosauria</taxon>
        <taxon>Testudinata</taxon>
        <taxon>Testudines</taxon>
        <taxon>Cryptodira</taxon>
        <taxon>Durocryptodira</taxon>
        <taxon>Testudinoidea</taxon>
        <taxon>Geoemydidae</taxon>
        <taxon>Geoemydinae</taxon>
        <taxon>Mauremys</taxon>
    </lineage>
</organism>
<evidence type="ECO:0000313" key="2">
    <source>
        <dbReference type="EMBL" id="KAH1174273.1"/>
    </source>
</evidence>
<protein>
    <submittedName>
        <fullName evidence="2">Uncharacterized protein</fullName>
    </submittedName>
</protein>
<feature type="region of interest" description="Disordered" evidence="1">
    <location>
        <begin position="1"/>
        <end position="132"/>
    </location>
</feature>
<comment type="caution">
    <text evidence="2">The sequence shown here is derived from an EMBL/GenBank/DDBJ whole genome shotgun (WGS) entry which is preliminary data.</text>
</comment>
<evidence type="ECO:0000313" key="3">
    <source>
        <dbReference type="Proteomes" id="UP000827986"/>
    </source>
</evidence>
<gene>
    <name evidence="2" type="ORF">KIL84_002417</name>
</gene>
<dbReference type="Proteomes" id="UP000827986">
    <property type="component" value="Unassembled WGS sequence"/>
</dbReference>
<sequence length="132" mass="13874">MSALPRILAKPWAASDPPTLGRLACRPHPFRSRPCPPHAGAPKLPPITGGVLSPPSDDQRSPGSPTPATLGQSPPAPALGQRRQVEPTTPERRASVPCPSPERAGPPHPRVSSPSARPSRLTPRQSPAPEEK</sequence>
<proteinExistence type="predicted"/>